<evidence type="ECO:0000256" key="6">
    <source>
        <dbReference type="ARBA" id="ARBA00023002"/>
    </source>
</evidence>
<keyword evidence="5 10" id="KW-0223">Dioxygenase</keyword>
<dbReference type="InterPro" id="IPR005123">
    <property type="entry name" value="Oxoglu/Fe-dep_dioxygenase_dom"/>
</dbReference>
<evidence type="ECO:0000256" key="4">
    <source>
        <dbReference type="ARBA" id="ARBA00022842"/>
    </source>
</evidence>
<name>A0A934R4A2_9BACT</name>
<sequence length="209" mass="23526">MDFFGNDPTTNLLPRDGTVNYFGPILSVVDTRNHYETLLRDIPWKHDEVVIYGRRITTARKVAWYGDSDFSYTYSGTTKQALVWAPELAALKDLVEKLTGAVFNSCLLNLYHDGSEGMSWHSDDEKSLGKDSAIASVSFGAAREFRLKHKRTDEKVSVLLESGSLLVMKDTTQTHWLHCIPKSAKIKTPRINLTFRRMAGMDSHSGTIP</sequence>
<dbReference type="RefSeq" id="WP_200349951.1">
    <property type="nucleotide sequence ID" value="NZ_BAABHZ010000010.1"/>
</dbReference>
<keyword evidence="2" id="KW-0479">Metal-binding</keyword>
<evidence type="ECO:0000256" key="7">
    <source>
        <dbReference type="ARBA" id="ARBA00023004"/>
    </source>
</evidence>
<dbReference type="Gene3D" id="2.60.120.590">
    <property type="entry name" value="Alpha-ketoglutarate-dependent dioxygenase AlkB-like"/>
    <property type="match status" value="1"/>
</dbReference>
<organism evidence="10 11">
    <name type="scientific">Luteolibacter yonseiensis</name>
    <dbReference type="NCBI Taxonomy" id="1144680"/>
    <lineage>
        <taxon>Bacteria</taxon>
        <taxon>Pseudomonadati</taxon>
        <taxon>Verrucomicrobiota</taxon>
        <taxon>Verrucomicrobiia</taxon>
        <taxon>Verrucomicrobiales</taxon>
        <taxon>Verrucomicrobiaceae</taxon>
        <taxon>Luteolibacter</taxon>
    </lineage>
</organism>
<dbReference type="SUPFAM" id="SSF51197">
    <property type="entry name" value="Clavaminate synthase-like"/>
    <property type="match status" value="1"/>
</dbReference>
<evidence type="ECO:0000313" key="11">
    <source>
        <dbReference type="Proteomes" id="UP000600139"/>
    </source>
</evidence>
<accession>A0A934R4A2</accession>
<dbReference type="GO" id="GO:0006307">
    <property type="term" value="P:DNA alkylation repair"/>
    <property type="evidence" value="ECO:0007669"/>
    <property type="project" value="InterPro"/>
</dbReference>
<keyword evidence="3" id="KW-0227">DNA damage</keyword>
<dbReference type="Proteomes" id="UP000600139">
    <property type="component" value="Unassembled WGS sequence"/>
</dbReference>
<evidence type="ECO:0000313" key="10">
    <source>
        <dbReference type="EMBL" id="MBK1815005.1"/>
    </source>
</evidence>
<dbReference type="GO" id="GO:0032451">
    <property type="term" value="F:demethylase activity"/>
    <property type="evidence" value="ECO:0007669"/>
    <property type="project" value="UniProtKB-ARBA"/>
</dbReference>
<keyword evidence="7" id="KW-0408">Iron</keyword>
<evidence type="ECO:0000256" key="8">
    <source>
        <dbReference type="ARBA" id="ARBA00023204"/>
    </source>
</evidence>
<dbReference type="Pfam" id="PF13532">
    <property type="entry name" value="2OG-FeII_Oxy_2"/>
    <property type="match status" value="1"/>
</dbReference>
<proteinExistence type="predicted"/>
<dbReference type="EMBL" id="JAENIK010000004">
    <property type="protein sequence ID" value="MBK1815005.1"/>
    <property type="molecule type" value="Genomic_DNA"/>
</dbReference>
<keyword evidence="4" id="KW-0460">Magnesium</keyword>
<comment type="caution">
    <text evidence="10">The sequence shown here is derived from an EMBL/GenBank/DDBJ whole genome shotgun (WGS) entry which is preliminary data.</text>
</comment>
<dbReference type="GO" id="GO:0140097">
    <property type="term" value="F:catalytic activity, acting on DNA"/>
    <property type="evidence" value="ECO:0007669"/>
    <property type="project" value="UniProtKB-ARBA"/>
</dbReference>
<dbReference type="AlphaFoldDB" id="A0A934R4A2"/>
<dbReference type="FunFam" id="2.60.120.590:FF:000004">
    <property type="entry name" value="DNA oxidative demethylase ALKBH2"/>
    <property type="match status" value="1"/>
</dbReference>
<feature type="domain" description="Fe2OG dioxygenase" evidence="9">
    <location>
        <begin position="102"/>
        <end position="199"/>
    </location>
</feature>
<dbReference type="PROSITE" id="PS51471">
    <property type="entry name" value="FE2OG_OXY"/>
    <property type="match status" value="1"/>
</dbReference>
<protein>
    <submittedName>
        <fullName evidence="10">Alpha-ketoglutarate-dependent dioxygenase AlkB</fullName>
    </submittedName>
</protein>
<reference evidence="10" key="1">
    <citation type="submission" date="2021-01" db="EMBL/GenBank/DDBJ databases">
        <title>Modified the classification status of verrucomicrobia.</title>
        <authorList>
            <person name="Feng X."/>
        </authorList>
    </citation>
    <scope>NUCLEOTIDE SEQUENCE</scope>
    <source>
        <strain evidence="10">JCM 18052</strain>
    </source>
</reference>
<evidence type="ECO:0000256" key="5">
    <source>
        <dbReference type="ARBA" id="ARBA00022964"/>
    </source>
</evidence>
<evidence type="ECO:0000256" key="2">
    <source>
        <dbReference type="ARBA" id="ARBA00022723"/>
    </source>
</evidence>
<evidence type="ECO:0000259" key="9">
    <source>
        <dbReference type="PROSITE" id="PS51471"/>
    </source>
</evidence>
<evidence type="ECO:0000256" key="1">
    <source>
        <dbReference type="ARBA" id="ARBA00001954"/>
    </source>
</evidence>
<keyword evidence="11" id="KW-1185">Reference proteome</keyword>
<dbReference type="PANTHER" id="PTHR31212:SF4">
    <property type="entry name" value="ALPHA-KETOGLUTARATE-DEPENDENT DIOXYGENASE ALKB HOMOLOG 3"/>
    <property type="match status" value="1"/>
</dbReference>
<evidence type="ECO:0000256" key="3">
    <source>
        <dbReference type="ARBA" id="ARBA00022763"/>
    </source>
</evidence>
<dbReference type="PANTHER" id="PTHR31212">
    <property type="entry name" value="ALPHA-KETOGLUTARATE-DEPENDENT DIOXYGENASE ALKB HOMOLOG 3"/>
    <property type="match status" value="1"/>
</dbReference>
<dbReference type="GO" id="GO:0016705">
    <property type="term" value="F:oxidoreductase activity, acting on paired donors, with incorporation or reduction of molecular oxygen"/>
    <property type="evidence" value="ECO:0007669"/>
    <property type="project" value="UniProtKB-ARBA"/>
</dbReference>
<gene>
    <name evidence="10" type="ORF">JIN84_05225</name>
</gene>
<keyword evidence="6" id="KW-0560">Oxidoreductase</keyword>
<dbReference type="GO" id="GO:0016787">
    <property type="term" value="F:hydrolase activity"/>
    <property type="evidence" value="ECO:0007669"/>
    <property type="project" value="UniProtKB-ARBA"/>
</dbReference>
<comment type="cofactor">
    <cofactor evidence="1">
        <name>Fe(2+)</name>
        <dbReference type="ChEBI" id="CHEBI:29033"/>
    </cofactor>
</comment>
<dbReference type="GO" id="GO:0051213">
    <property type="term" value="F:dioxygenase activity"/>
    <property type="evidence" value="ECO:0007669"/>
    <property type="project" value="UniProtKB-KW"/>
</dbReference>
<keyword evidence="8" id="KW-0234">DNA repair</keyword>
<dbReference type="InterPro" id="IPR037151">
    <property type="entry name" value="AlkB-like_sf"/>
</dbReference>
<dbReference type="GO" id="GO:0046872">
    <property type="term" value="F:metal ion binding"/>
    <property type="evidence" value="ECO:0007669"/>
    <property type="project" value="UniProtKB-KW"/>
</dbReference>
<dbReference type="InterPro" id="IPR032854">
    <property type="entry name" value="ALKBH3"/>
</dbReference>
<dbReference type="InterPro" id="IPR027450">
    <property type="entry name" value="AlkB-like"/>
</dbReference>